<organism evidence="8 9">
    <name type="scientific">Denticeps clupeoides</name>
    <name type="common">denticle herring</name>
    <dbReference type="NCBI Taxonomy" id="299321"/>
    <lineage>
        <taxon>Eukaryota</taxon>
        <taxon>Metazoa</taxon>
        <taxon>Chordata</taxon>
        <taxon>Craniata</taxon>
        <taxon>Vertebrata</taxon>
        <taxon>Euteleostomi</taxon>
        <taxon>Actinopterygii</taxon>
        <taxon>Neopterygii</taxon>
        <taxon>Teleostei</taxon>
        <taxon>Clupei</taxon>
        <taxon>Clupeiformes</taxon>
        <taxon>Denticipitoidei</taxon>
        <taxon>Denticipitidae</taxon>
        <taxon>Denticeps</taxon>
    </lineage>
</organism>
<dbReference type="SUPFAM" id="SSF57959">
    <property type="entry name" value="Leucine zipper domain"/>
    <property type="match status" value="1"/>
</dbReference>
<dbReference type="PANTHER" id="PTHR15284:SF0">
    <property type="entry name" value="GH23983P"/>
    <property type="match status" value="1"/>
</dbReference>
<dbReference type="GO" id="GO:0005634">
    <property type="term" value="C:nucleus"/>
    <property type="evidence" value="ECO:0007669"/>
    <property type="project" value="TreeGrafter"/>
</dbReference>
<evidence type="ECO:0000256" key="6">
    <source>
        <dbReference type="SAM" id="MobiDB-lite"/>
    </source>
</evidence>
<keyword evidence="9" id="KW-1185">Reference proteome</keyword>
<evidence type="ECO:0000313" key="8">
    <source>
        <dbReference type="Ensembl" id="ENSDCDP00010039268.1"/>
    </source>
</evidence>
<dbReference type="AlphaFoldDB" id="A0AAY4D1K1"/>
<dbReference type="InterPro" id="IPR004827">
    <property type="entry name" value="bZIP"/>
</dbReference>
<dbReference type="InterPro" id="IPR047229">
    <property type="entry name" value="NFIL3-like"/>
</dbReference>
<keyword evidence="4" id="KW-0804">Transcription</keyword>
<reference evidence="8" key="3">
    <citation type="submission" date="2025-09" db="UniProtKB">
        <authorList>
            <consortium name="Ensembl"/>
        </authorList>
    </citation>
    <scope>IDENTIFICATION</scope>
</reference>
<dbReference type="GO" id="GO:0003677">
    <property type="term" value="F:DNA binding"/>
    <property type="evidence" value="ECO:0007669"/>
    <property type="project" value="UniProtKB-KW"/>
</dbReference>
<dbReference type="GO" id="GO:0003700">
    <property type="term" value="F:DNA-binding transcription factor activity"/>
    <property type="evidence" value="ECO:0007669"/>
    <property type="project" value="InterPro"/>
</dbReference>
<accession>A0AAY4D1K1</accession>
<keyword evidence="3" id="KW-0238">DNA-binding</keyword>
<sequence length="255" mass="28909">MELSLNLMQKEFEGDSSEEQGLRGMRRKREFIPDEKKDATYWEKRRRNNVAAKRSREKRRLNDYVLETRLVALSEENARLHDELMALKLRFGLMNPTTYPSQQRSALQLRPCGPQLPPASRPLHAADRELYRGWRQVQRVAPDLLAYGQSSPLPATFIPTHSRSLGGYPYLPTLLPSTNMPFLLPPLLPPTSVPWSGLPLVQSVSQRAASDEEGEQRVPADLGAETSTSMPYKLRMKLQKADTHRDGTNTGSPPH</sequence>
<feature type="region of interest" description="Disordered" evidence="6">
    <location>
        <begin position="206"/>
        <end position="255"/>
    </location>
</feature>
<evidence type="ECO:0000256" key="4">
    <source>
        <dbReference type="ARBA" id="ARBA00023163"/>
    </source>
</evidence>
<dbReference type="InterPro" id="IPR046347">
    <property type="entry name" value="bZIP_sf"/>
</dbReference>
<dbReference type="Ensembl" id="ENSDCDT00010049039.1">
    <property type="protein sequence ID" value="ENSDCDP00010039268.1"/>
    <property type="gene ID" value="ENSDCDG00010025325.1"/>
</dbReference>
<dbReference type="GO" id="GO:0007623">
    <property type="term" value="P:circadian rhythm"/>
    <property type="evidence" value="ECO:0007669"/>
    <property type="project" value="TreeGrafter"/>
</dbReference>
<keyword evidence="5" id="KW-0539">Nucleus</keyword>
<proteinExistence type="inferred from homology"/>
<dbReference type="InterPro" id="IPR047106">
    <property type="entry name" value="NFIL3-like_bZIP"/>
</dbReference>
<name>A0AAY4D1K1_9TELE</name>
<dbReference type="PANTHER" id="PTHR15284">
    <property type="entry name" value="NUCLEAR FACTOR INTERLEUKIN-3-REGULATED PROTEIN"/>
    <property type="match status" value="1"/>
</dbReference>
<dbReference type="Proteomes" id="UP000694580">
    <property type="component" value="Chromosome 13"/>
</dbReference>
<dbReference type="PROSITE" id="PS00036">
    <property type="entry name" value="BZIP_BASIC"/>
    <property type="match status" value="1"/>
</dbReference>
<dbReference type="Gene3D" id="1.20.5.170">
    <property type="match status" value="1"/>
</dbReference>
<evidence type="ECO:0000313" key="9">
    <source>
        <dbReference type="Proteomes" id="UP000694580"/>
    </source>
</evidence>
<dbReference type="Pfam" id="PF07716">
    <property type="entry name" value="bZIP_2"/>
    <property type="match status" value="1"/>
</dbReference>
<dbReference type="CDD" id="cd14694">
    <property type="entry name" value="bZIP_NFIL3"/>
    <property type="match status" value="1"/>
</dbReference>
<feature type="domain" description="BZIP" evidence="7">
    <location>
        <begin position="38"/>
        <end position="88"/>
    </location>
</feature>
<protein>
    <recommendedName>
        <fullName evidence="7">BZIP domain-containing protein</fullName>
    </recommendedName>
</protein>
<feature type="region of interest" description="Disordered" evidence="6">
    <location>
        <begin position="1"/>
        <end position="30"/>
    </location>
</feature>
<comment type="similarity">
    <text evidence="1">Belongs to the bZIP family. NFIL3 subfamily.</text>
</comment>
<evidence type="ECO:0000256" key="5">
    <source>
        <dbReference type="ARBA" id="ARBA00023242"/>
    </source>
</evidence>
<evidence type="ECO:0000256" key="2">
    <source>
        <dbReference type="ARBA" id="ARBA00023015"/>
    </source>
</evidence>
<keyword evidence="2" id="KW-0805">Transcription regulation</keyword>
<evidence type="ECO:0000256" key="1">
    <source>
        <dbReference type="ARBA" id="ARBA00006079"/>
    </source>
</evidence>
<dbReference type="SMART" id="SM00338">
    <property type="entry name" value="BRLZ"/>
    <property type="match status" value="1"/>
</dbReference>
<evidence type="ECO:0000259" key="7">
    <source>
        <dbReference type="PROSITE" id="PS50217"/>
    </source>
</evidence>
<dbReference type="FunFam" id="1.20.5.170:FF:000025">
    <property type="entry name" value="nuclear factor interleukin-3-regulated protein-like"/>
    <property type="match status" value="1"/>
</dbReference>
<dbReference type="GeneTree" id="ENSGT00940000164108"/>
<dbReference type="PROSITE" id="PS50217">
    <property type="entry name" value="BZIP"/>
    <property type="match status" value="1"/>
</dbReference>
<evidence type="ECO:0000256" key="3">
    <source>
        <dbReference type="ARBA" id="ARBA00023125"/>
    </source>
</evidence>
<reference evidence="8 9" key="1">
    <citation type="submission" date="2020-06" db="EMBL/GenBank/DDBJ databases">
        <authorList>
            <consortium name="Wellcome Sanger Institute Data Sharing"/>
        </authorList>
    </citation>
    <scope>NUCLEOTIDE SEQUENCE [LARGE SCALE GENOMIC DNA]</scope>
</reference>
<reference evidence="8" key="2">
    <citation type="submission" date="2025-08" db="UniProtKB">
        <authorList>
            <consortium name="Ensembl"/>
        </authorList>
    </citation>
    <scope>IDENTIFICATION</scope>
</reference>